<dbReference type="InParanoid" id="S8EF59"/>
<dbReference type="OrthoDB" id="2816077at2759"/>
<feature type="compositionally biased region" description="Acidic residues" evidence="1">
    <location>
        <begin position="154"/>
        <end position="165"/>
    </location>
</feature>
<dbReference type="Proteomes" id="UP000015241">
    <property type="component" value="Unassembled WGS sequence"/>
</dbReference>
<feature type="compositionally biased region" description="Acidic residues" evidence="1">
    <location>
        <begin position="71"/>
        <end position="89"/>
    </location>
</feature>
<feature type="compositionally biased region" description="Pro residues" evidence="1">
    <location>
        <begin position="310"/>
        <end position="325"/>
    </location>
</feature>
<accession>S8EF59</accession>
<protein>
    <recommendedName>
        <fullName evidence="2">U1-type domain-containing protein</fullName>
    </recommendedName>
</protein>
<evidence type="ECO:0000313" key="3">
    <source>
        <dbReference type="EMBL" id="EPT01814.1"/>
    </source>
</evidence>
<gene>
    <name evidence="3" type="ORF">FOMPIDRAFT_91650</name>
</gene>
<feature type="compositionally biased region" description="Low complexity" evidence="1">
    <location>
        <begin position="90"/>
        <end position="104"/>
    </location>
</feature>
<feature type="compositionally biased region" description="Polar residues" evidence="1">
    <location>
        <begin position="105"/>
        <end position="114"/>
    </location>
</feature>
<dbReference type="GO" id="GO:0008270">
    <property type="term" value="F:zinc ion binding"/>
    <property type="evidence" value="ECO:0007669"/>
    <property type="project" value="InterPro"/>
</dbReference>
<feature type="domain" description="U1-type" evidence="2">
    <location>
        <begin position="213"/>
        <end position="248"/>
    </location>
</feature>
<sequence>MPITFDFDFRPTYSTNDDYLSDMYAGALRARTLQEDEHYLDPSLSGLSEEIDNFLDEREYYFLHASMYPDFDEEDDEGSEDNYDVDEEAASSSSASPIMARASSHSCSPKSFSEPQVEHEVPAAPRSGAHVSVSLSPPGRRSKRLLLKGPVDYTGEEDEDEDEEERPAKRHKPLAEVQEERESRGNRARGQSSQKGERPAALSAEKKARKRSLYKWTCELCDMSMSDDVKTRERHVASKGHKKALKLKDPGSANVMHNLKCPFCHKVFPSGRWDAVLRHLRTNCKGPPVDPSLSTGPSDDPTPLGEPDDPPTPTYAPGDPPPSSP</sequence>
<dbReference type="AlphaFoldDB" id="S8EF59"/>
<dbReference type="GO" id="GO:0003676">
    <property type="term" value="F:nucleic acid binding"/>
    <property type="evidence" value="ECO:0007669"/>
    <property type="project" value="InterPro"/>
</dbReference>
<evidence type="ECO:0000313" key="4">
    <source>
        <dbReference type="Proteomes" id="UP000015241"/>
    </source>
</evidence>
<keyword evidence="4" id="KW-1185">Reference proteome</keyword>
<dbReference type="SMART" id="SM00451">
    <property type="entry name" value="ZnF_U1"/>
    <property type="match status" value="1"/>
</dbReference>
<feature type="region of interest" description="Disordered" evidence="1">
    <location>
        <begin position="283"/>
        <end position="325"/>
    </location>
</feature>
<reference evidence="3 4" key="1">
    <citation type="journal article" date="2012" name="Science">
        <title>The Paleozoic origin of enzymatic lignin decomposition reconstructed from 31 fungal genomes.</title>
        <authorList>
            <person name="Floudas D."/>
            <person name="Binder M."/>
            <person name="Riley R."/>
            <person name="Barry K."/>
            <person name="Blanchette R.A."/>
            <person name="Henrissat B."/>
            <person name="Martinez A.T."/>
            <person name="Otillar R."/>
            <person name="Spatafora J.W."/>
            <person name="Yadav J.S."/>
            <person name="Aerts A."/>
            <person name="Benoit I."/>
            <person name="Boyd A."/>
            <person name="Carlson A."/>
            <person name="Copeland A."/>
            <person name="Coutinho P.M."/>
            <person name="de Vries R.P."/>
            <person name="Ferreira P."/>
            <person name="Findley K."/>
            <person name="Foster B."/>
            <person name="Gaskell J."/>
            <person name="Glotzer D."/>
            <person name="Gorecki P."/>
            <person name="Heitman J."/>
            <person name="Hesse C."/>
            <person name="Hori C."/>
            <person name="Igarashi K."/>
            <person name="Jurgens J.A."/>
            <person name="Kallen N."/>
            <person name="Kersten P."/>
            <person name="Kohler A."/>
            <person name="Kuees U."/>
            <person name="Kumar T.K.A."/>
            <person name="Kuo A."/>
            <person name="LaButti K."/>
            <person name="Larrondo L.F."/>
            <person name="Lindquist E."/>
            <person name="Ling A."/>
            <person name="Lombard V."/>
            <person name="Lucas S."/>
            <person name="Lundell T."/>
            <person name="Martin R."/>
            <person name="McLaughlin D.J."/>
            <person name="Morgenstern I."/>
            <person name="Morin E."/>
            <person name="Murat C."/>
            <person name="Nagy L.G."/>
            <person name="Nolan M."/>
            <person name="Ohm R.A."/>
            <person name="Patyshakuliyeva A."/>
            <person name="Rokas A."/>
            <person name="Ruiz-Duenas F.J."/>
            <person name="Sabat G."/>
            <person name="Salamov A."/>
            <person name="Samejima M."/>
            <person name="Schmutz J."/>
            <person name="Slot J.C."/>
            <person name="St John F."/>
            <person name="Stenlid J."/>
            <person name="Sun H."/>
            <person name="Sun S."/>
            <person name="Syed K."/>
            <person name="Tsang A."/>
            <person name="Wiebenga A."/>
            <person name="Young D."/>
            <person name="Pisabarro A."/>
            <person name="Eastwood D.C."/>
            <person name="Martin F."/>
            <person name="Cullen D."/>
            <person name="Grigoriev I.V."/>
            <person name="Hibbett D.S."/>
        </authorList>
    </citation>
    <scope>NUCLEOTIDE SEQUENCE</scope>
    <source>
        <strain evidence="4">FP-58527</strain>
    </source>
</reference>
<organism evidence="3 4">
    <name type="scientific">Fomitopsis schrenkii</name>
    <name type="common">Brown rot fungus</name>
    <dbReference type="NCBI Taxonomy" id="2126942"/>
    <lineage>
        <taxon>Eukaryota</taxon>
        <taxon>Fungi</taxon>
        <taxon>Dikarya</taxon>
        <taxon>Basidiomycota</taxon>
        <taxon>Agaricomycotina</taxon>
        <taxon>Agaricomycetes</taxon>
        <taxon>Polyporales</taxon>
        <taxon>Fomitopsis</taxon>
    </lineage>
</organism>
<name>S8EF59_FOMSC</name>
<dbReference type="EMBL" id="KE504139">
    <property type="protein sequence ID" value="EPT01814.1"/>
    <property type="molecule type" value="Genomic_DNA"/>
</dbReference>
<feature type="region of interest" description="Disordered" evidence="1">
    <location>
        <begin position="71"/>
        <end position="206"/>
    </location>
</feature>
<dbReference type="InterPro" id="IPR003604">
    <property type="entry name" value="Matrin/U1-like-C_Znf_C2H2"/>
</dbReference>
<proteinExistence type="predicted"/>
<evidence type="ECO:0000259" key="2">
    <source>
        <dbReference type="SMART" id="SM00451"/>
    </source>
</evidence>
<dbReference type="HOGENOM" id="CLU_855388_0_0_1"/>
<evidence type="ECO:0000256" key="1">
    <source>
        <dbReference type="SAM" id="MobiDB-lite"/>
    </source>
</evidence>